<accession>A0AAU8RTC2</accession>
<evidence type="ECO:0000313" key="3">
    <source>
        <dbReference type="EMBL" id="AJQ46868.1"/>
    </source>
</evidence>
<dbReference type="InterPro" id="IPR046461">
    <property type="entry name" value="TerL_ATPase"/>
</dbReference>
<protein>
    <submittedName>
        <fullName evidence="3">Terminase</fullName>
    </submittedName>
</protein>
<organism evidence="3 4">
    <name type="scientific">Pseudomonas putida S13.1.2</name>
    <dbReference type="NCBI Taxonomy" id="1384061"/>
    <lineage>
        <taxon>Bacteria</taxon>
        <taxon>Pseudomonadati</taxon>
        <taxon>Pseudomonadota</taxon>
        <taxon>Gammaproteobacteria</taxon>
        <taxon>Pseudomonadales</taxon>
        <taxon>Pseudomonadaceae</taxon>
        <taxon>Pseudomonas</taxon>
    </lineage>
</organism>
<dbReference type="Gene3D" id="3.40.50.300">
    <property type="entry name" value="P-loop containing nucleotide triphosphate hydrolases"/>
    <property type="match status" value="1"/>
</dbReference>
<dbReference type="InterPro" id="IPR005021">
    <property type="entry name" value="Terminase_largesu-like"/>
</dbReference>
<dbReference type="InterPro" id="IPR046462">
    <property type="entry name" value="TerL_nuclease"/>
</dbReference>
<proteinExistence type="predicted"/>
<evidence type="ECO:0000259" key="2">
    <source>
        <dbReference type="Pfam" id="PF20441"/>
    </source>
</evidence>
<dbReference type="Pfam" id="PF20441">
    <property type="entry name" value="TerL_nuclease"/>
    <property type="match status" value="1"/>
</dbReference>
<sequence>MQWTTACPDWWRCLAAGESIIPEPLFPDEAEAGLDVFKGLKIVDAPGSPTIEAACAPWVLAFAGAIFGSYNSETGERLIREVMLCIPKKNSKSTIAAGIMLTALIRNWRLSAEFIILAPTKEIADNSFIPAKDMVNNDDELKALLHVQPHLRLITHRETGATLKVVAADSDVVGGKKAVGVLIDEAWLFGKNPKAADMIREATGGLLSRPEGFIIWLTTQSNEPPAGVFRSKLNYARGVRDGRIDDNRFLPIIYEFSQEMIKSGEARKPENFHLVNPNIDYSVDRPTLERLFMQAELDGEAELRGFLAKHLNIEIGLALMSDAWVGAEFWEAQAATWLNLDEILTRCEVVDVGGDGGGLDDLLGLAVIGREAGTRRWFHWAHAWAHPSVLERRKSEAPRLRDLEKAGDLTIVERIGDDVAQFAAIVARVNATGLLDKVGLDPAGIGSVLDALADAEVEEDKIVGISQGWKLTGAIKTTERKLAEGTLLHCGQPLMAWSCGNAKGVPSANAFLITKQASGTAKIDPLMATFNAVSLISLNPEGRGGMDNFMAGIRDPLIA</sequence>
<dbReference type="RefSeq" id="WP_019471614.1">
    <property type="nucleotide sequence ID" value="NZ_CP010979.1"/>
</dbReference>
<dbReference type="InterPro" id="IPR027417">
    <property type="entry name" value="P-loop_NTPase"/>
</dbReference>
<dbReference type="Pfam" id="PF03354">
    <property type="entry name" value="TerL_ATPase"/>
    <property type="match status" value="1"/>
</dbReference>
<reference evidence="3 4" key="1">
    <citation type="submission" date="2015-02" db="EMBL/GenBank/DDBJ databases">
        <title>Complete Genome Sequencing of Pseudomonas putida S13.1.2.</title>
        <authorList>
            <person name="Chong T.M."/>
            <person name="Chan K.G."/>
            <person name="Dessaux Y."/>
        </authorList>
    </citation>
    <scope>NUCLEOTIDE SEQUENCE [LARGE SCALE GENOMIC DNA]</scope>
    <source>
        <strain evidence="3 4">S13.1.2</strain>
    </source>
</reference>
<gene>
    <name evidence="3" type="ORF">N805_06340</name>
</gene>
<dbReference type="PANTHER" id="PTHR41287">
    <property type="match status" value="1"/>
</dbReference>
<dbReference type="GO" id="GO:0004519">
    <property type="term" value="F:endonuclease activity"/>
    <property type="evidence" value="ECO:0007669"/>
    <property type="project" value="InterPro"/>
</dbReference>
<dbReference type="EMBL" id="CP010979">
    <property type="protein sequence ID" value="AJQ46868.1"/>
    <property type="molecule type" value="Genomic_DNA"/>
</dbReference>
<dbReference type="PANTHER" id="PTHR41287:SF1">
    <property type="entry name" value="PROTEIN YMFN"/>
    <property type="match status" value="1"/>
</dbReference>
<name>A0AAU8RTC2_PSEPU</name>
<dbReference type="AlphaFoldDB" id="A0AAU8RTC2"/>
<feature type="domain" description="Terminase large subunit-like endonuclease" evidence="2">
    <location>
        <begin position="254"/>
        <end position="534"/>
    </location>
</feature>
<evidence type="ECO:0000259" key="1">
    <source>
        <dbReference type="Pfam" id="PF03354"/>
    </source>
</evidence>
<feature type="domain" description="Terminase large subunit-like ATPase" evidence="1">
    <location>
        <begin position="57"/>
        <end position="194"/>
    </location>
</feature>
<evidence type="ECO:0000313" key="4">
    <source>
        <dbReference type="Proteomes" id="UP000033260"/>
    </source>
</evidence>
<dbReference type="Proteomes" id="UP000033260">
    <property type="component" value="Chromosome"/>
</dbReference>